<dbReference type="GO" id="GO:0003700">
    <property type="term" value="F:DNA-binding transcription factor activity"/>
    <property type="evidence" value="ECO:0007669"/>
    <property type="project" value="InterPro"/>
</dbReference>
<dbReference type="GO" id="GO:0097367">
    <property type="term" value="F:carbohydrate derivative binding"/>
    <property type="evidence" value="ECO:0007669"/>
    <property type="project" value="InterPro"/>
</dbReference>
<dbReference type="SUPFAM" id="SSF53697">
    <property type="entry name" value="SIS domain"/>
    <property type="match status" value="1"/>
</dbReference>
<dbReference type="InterPro" id="IPR000281">
    <property type="entry name" value="HTH_RpiR"/>
</dbReference>
<dbReference type="InterPro" id="IPR021747">
    <property type="entry name" value="DUF3313"/>
</dbReference>
<dbReference type="SUPFAM" id="SSF46689">
    <property type="entry name" value="Homeodomain-like"/>
    <property type="match status" value="1"/>
</dbReference>
<accession>A0A0A2W3J7</accession>
<evidence type="ECO:0000259" key="1">
    <source>
        <dbReference type="PROSITE" id="PS51071"/>
    </source>
</evidence>
<dbReference type="InterPro" id="IPR047640">
    <property type="entry name" value="RpiR-like"/>
</dbReference>
<reference evidence="2 3" key="1">
    <citation type="submission" date="2012-10" db="EMBL/GenBank/DDBJ databases">
        <title>Genome sequencing and analysis of entomopathogenic fungi Beauveria bassiana D1-5.</title>
        <authorList>
            <person name="Li Q."/>
            <person name="Wang L."/>
            <person name="Zhang Z."/>
            <person name="Wang Q."/>
            <person name="Ren J."/>
            <person name="Wang M."/>
            <person name="Xu W."/>
            <person name="Wang J."/>
            <person name="Lu Y."/>
            <person name="Du Q."/>
            <person name="Sun Z."/>
        </authorList>
    </citation>
    <scope>NUCLEOTIDE SEQUENCE [LARGE SCALE GENOMIC DNA]</scope>
    <source>
        <strain evidence="2 3">D1-5</strain>
    </source>
</reference>
<dbReference type="Gene3D" id="3.40.50.10490">
    <property type="entry name" value="Glucose-6-phosphate isomerase like protein, domain 1"/>
    <property type="match status" value="1"/>
</dbReference>
<keyword evidence="2" id="KW-0449">Lipoprotein</keyword>
<dbReference type="Proteomes" id="UP000030106">
    <property type="component" value="Unassembled WGS sequence"/>
</dbReference>
<dbReference type="InterPro" id="IPR035472">
    <property type="entry name" value="RpiR-like_SIS"/>
</dbReference>
<gene>
    <name evidence="2" type="ORF">BBAD15_g1057</name>
</gene>
<name>A0A0A2W3J7_BEABA</name>
<dbReference type="InterPro" id="IPR036388">
    <property type="entry name" value="WH-like_DNA-bd_sf"/>
</dbReference>
<dbReference type="InterPro" id="IPR046348">
    <property type="entry name" value="SIS_dom_sf"/>
</dbReference>
<dbReference type="AlphaFoldDB" id="A0A0A2W3J7"/>
<dbReference type="CDD" id="cd05013">
    <property type="entry name" value="SIS_RpiR"/>
    <property type="match status" value="1"/>
</dbReference>
<evidence type="ECO:0000313" key="2">
    <source>
        <dbReference type="EMBL" id="KGQ13192.1"/>
    </source>
</evidence>
<dbReference type="Pfam" id="PF01418">
    <property type="entry name" value="HTH_6"/>
    <property type="match status" value="1"/>
</dbReference>
<organism evidence="2 3">
    <name type="scientific">Beauveria bassiana D1-5</name>
    <dbReference type="NCBI Taxonomy" id="1245745"/>
    <lineage>
        <taxon>Eukaryota</taxon>
        <taxon>Fungi</taxon>
        <taxon>Dikarya</taxon>
        <taxon>Ascomycota</taxon>
        <taxon>Pezizomycotina</taxon>
        <taxon>Sordariomycetes</taxon>
        <taxon>Hypocreomycetidae</taxon>
        <taxon>Hypocreales</taxon>
        <taxon>Cordycipitaceae</taxon>
        <taxon>Beauveria</taxon>
    </lineage>
</organism>
<dbReference type="PROSITE" id="PS51071">
    <property type="entry name" value="HTH_RPIR"/>
    <property type="match status" value="1"/>
</dbReference>
<feature type="domain" description="HTH rpiR-type" evidence="1">
    <location>
        <begin position="92"/>
        <end position="168"/>
    </location>
</feature>
<dbReference type="Gene3D" id="1.10.10.10">
    <property type="entry name" value="Winged helix-like DNA-binding domain superfamily/Winged helix DNA-binding domain"/>
    <property type="match status" value="1"/>
</dbReference>
<dbReference type="Pfam" id="PF11769">
    <property type="entry name" value="DUF3313"/>
    <property type="match status" value="1"/>
</dbReference>
<proteinExistence type="predicted"/>
<dbReference type="EMBL" id="ANFO01000052">
    <property type="protein sequence ID" value="KGQ13192.1"/>
    <property type="molecule type" value="Genomic_DNA"/>
</dbReference>
<dbReference type="GO" id="GO:0003677">
    <property type="term" value="F:DNA binding"/>
    <property type="evidence" value="ECO:0007669"/>
    <property type="project" value="InterPro"/>
</dbReference>
<dbReference type="STRING" id="1245745.A0A0A2W3J7"/>
<dbReference type="PANTHER" id="PTHR30514:SF1">
    <property type="entry name" value="HTH-TYPE TRANSCRIPTIONAL REGULATOR HEXR-RELATED"/>
    <property type="match status" value="1"/>
</dbReference>
<evidence type="ECO:0000313" key="3">
    <source>
        <dbReference type="Proteomes" id="UP000030106"/>
    </source>
</evidence>
<protein>
    <submittedName>
        <fullName evidence="2">Putative lipoprotein ydcL</fullName>
    </submittedName>
</protein>
<dbReference type="HOGENOM" id="CLU_525780_0_0_1"/>
<dbReference type="GO" id="GO:1901135">
    <property type="term" value="P:carbohydrate derivative metabolic process"/>
    <property type="evidence" value="ECO:0007669"/>
    <property type="project" value="InterPro"/>
</dbReference>
<sequence length="518" mass="55730">MEQLAARAGVSQATLQQFARTIGCSDMNDFLGQVRHQQHDSRVQELLAAPSQVLGDAAWVDNDTLQFLANRGGVAKDVLARFSHSIGRDTEGDIISRIRQRLAEFSQQEARVAQAILHDPGFASSATIDQLAQAAGVSPATITRFARAAGCDDIRDLRMKLAQASTAMPGSELPASWQQRLSGIQQSLTQQLETLPEANVARAASLLKRAKAIHIFSAGAADTPFASLLQYRLLTQGQPASVCYDPALMSFTASMLNHEQAMIIFASSTPDSTLLAAVQQARRQGTAIVMVTKDPASTVHAGDVWLPPGEGAYGALLIVDLLCEGATPDSDEHYSGLQEAKSATGKTVMRWVDPNFKPGNYDSLVYNPVVYYPTPKPTTQIGQQTLDGLLAYTNTKLKAAAAQRKPLVTTAGPRSLIFRGAITGVDSTKEGLQYYEVIPIAMVVAGTQMATGHRTMNTDLYFEGELIDAATNKPVLRVVRKGEGKTLSNENAKVTVDTLKQVVDDLATDATMFDVPNK</sequence>
<comment type="caution">
    <text evidence="2">The sequence shown here is derived from an EMBL/GenBank/DDBJ whole genome shotgun (WGS) entry which is preliminary data.</text>
</comment>
<dbReference type="PANTHER" id="PTHR30514">
    <property type="entry name" value="GLUCOKINASE"/>
    <property type="match status" value="1"/>
</dbReference>
<dbReference type="InterPro" id="IPR009057">
    <property type="entry name" value="Homeodomain-like_sf"/>
</dbReference>